<gene>
    <name evidence="1" type="ORF">QBC47DRAFT_407846</name>
</gene>
<dbReference type="EMBL" id="MU839854">
    <property type="protein sequence ID" value="KAK1749651.1"/>
    <property type="molecule type" value="Genomic_DNA"/>
</dbReference>
<sequence>MCGSNNGARVCRTHINHLAQDGSRISFGPFCNRAMWQHVIRHQLTPRGCDNPPNWDALARAMHLIRDDGQPWSPTWDRLVIPRVLSSLERKAREAVSKGLVEETLEGEREWYPWARGFLSPDWDGVDFSESGANRLLQSTKSTRDEDEIAALQAQLQQLGHTPVVPPRLWTIKEETESDVVDVCDSISQAGRQPDGPRVQVQLQSRSPPMTPRLADPQYWDQVPLQEVINLLLDTAAELADLAVNITTLKEEMRPGDSNNHDIAAALHLLREERERQMDRALFLDDIVHERLEGRNGVPFHLAGRIWIHFLMGTEHSPVLEARLEAAELLPLSSSSDGTSCCF</sequence>
<protein>
    <submittedName>
        <fullName evidence="1">Uncharacterized protein</fullName>
    </submittedName>
</protein>
<comment type="caution">
    <text evidence="1">The sequence shown here is derived from an EMBL/GenBank/DDBJ whole genome shotgun (WGS) entry which is preliminary data.</text>
</comment>
<organism evidence="1 2">
    <name type="scientific">Echria macrotheca</name>
    <dbReference type="NCBI Taxonomy" id="438768"/>
    <lineage>
        <taxon>Eukaryota</taxon>
        <taxon>Fungi</taxon>
        <taxon>Dikarya</taxon>
        <taxon>Ascomycota</taxon>
        <taxon>Pezizomycotina</taxon>
        <taxon>Sordariomycetes</taxon>
        <taxon>Sordariomycetidae</taxon>
        <taxon>Sordariales</taxon>
        <taxon>Schizotheciaceae</taxon>
        <taxon>Echria</taxon>
    </lineage>
</organism>
<dbReference type="Proteomes" id="UP001239445">
    <property type="component" value="Unassembled WGS sequence"/>
</dbReference>
<proteinExistence type="predicted"/>
<evidence type="ECO:0000313" key="1">
    <source>
        <dbReference type="EMBL" id="KAK1749651.1"/>
    </source>
</evidence>
<reference evidence="1" key="1">
    <citation type="submission" date="2023-06" db="EMBL/GenBank/DDBJ databases">
        <title>Genome-scale phylogeny and comparative genomics of the fungal order Sordariales.</title>
        <authorList>
            <consortium name="Lawrence Berkeley National Laboratory"/>
            <person name="Hensen N."/>
            <person name="Bonometti L."/>
            <person name="Westerberg I."/>
            <person name="Brannstrom I.O."/>
            <person name="Guillou S."/>
            <person name="Cros-Aarteil S."/>
            <person name="Calhoun S."/>
            <person name="Haridas S."/>
            <person name="Kuo A."/>
            <person name="Mondo S."/>
            <person name="Pangilinan J."/>
            <person name="Riley R."/>
            <person name="Labutti K."/>
            <person name="Andreopoulos B."/>
            <person name="Lipzen A."/>
            <person name="Chen C."/>
            <person name="Yanf M."/>
            <person name="Daum C."/>
            <person name="Ng V."/>
            <person name="Clum A."/>
            <person name="Steindorff A."/>
            <person name="Ohm R."/>
            <person name="Martin F."/>
            <person name="Silar P."/>
            <person name="Natvig D."/>
            <person name="Lalanne C."/>
            <person name="Gautier V."/>
            <person name="Ament-Velasquez S.L."/>
            <person name="Kruys A."/>
            <person name="Hutchinson M.I."/>
            <person name="Powell A.J."/>
            <person name="Barry K."/>
            <person name="Miller A.N."/>
            <person name="Grigoriev I.V."/>
            <person name="Debuchy R."/>
            <person name="Gladieux P."/>
            <person name="Thoren M.H."/>
            <person name="Johannesson H."/>
        </authorList>
    </citation>
    <scope>NUCLEOTIDE SEQUENCE</scope>
    <source>
        <strain evidence="1">PSN4</strain>
    </source>
</reference>
<keyword evidence="2" id="KW-1185">Reference proteome</keyword>
<name>A0AAJ0F018_9PEZI</name>
<evidence type="ECO:0000313" key="2">
    <source>
        <dbReference type="Proteomes" id="UP001239445"/>
    </source>
</evidence>
<accession>A0AAJ0F018</accession>
<dbReference type="AlphaFoldDB" id="A0AAJ0F018"/>